<evidence type="ECO:0000313" key="2">
    <source>
        <dbReference type="EMBL" id="OKL56741.1"/>
    </source>
</evidence>
<proteinExistence type="predicted"/>
<keyword evidence="3" id="KW-1185">Reference proteome</keyword>
<dbReference type="AlphaFoldDB" id="A0A225A7S5"/>
<feature type="domain" description="Hypervirulence associated protein TUDOR" evidence="1">
    <location>
        <begin position="15"/>
        <end position="69"/>
    </location>
</feature>
<dbReference type="InterPro" id="IPR021331">
    <property type="entry name" value="Hva1_TUDOR"/>
</dbReference>
<dbReference type="Pfam" id="PF11160">
    <property type="entry name" value="Hva1_TUDOR"/>
    <property type="match status" value="1"/>
</dbReference>
<dbReference type="RefSeq" id="XP_020116862.1">
    <property type="nucleotide sequence ID" value="XM_020262854.1"/>
</dbReference>
<accession>A0A225A7S5</accession>
<dbReference type="Proteomes" id="UP000214365">
    <property type="component" value="Unassembled WGS sequence"/>
</dbReference>
<dbReference type="Gene3D" id="2.30.30.1060">
    <property type="match status" value="1"/>
</dbReference>
<evidence type="ECO:0000259" key="1">
    <source>
        <dbReference type="Pfam" id="PF11160"/>
    </source>
</evidence>
<reference evidence="2 3" key="1">
    <citation type="submission" date="2015-06" db="EMBL/GenBank/DDBJ databases">
        <title>Talaromyces atroroseus IBT 11181 draft genome.</title>
        <authorList>
            <person name="Rasmussen K.B."/>
            <person name="Rasmussen S."/>
            <person name="Petersen B."/>
            <person name="Sicheritz-Ponten T."/>
            <person name="Mortensen U.H."/>
            <person name="Thrane U."/>
        </authorList>
    </citation>
    <scope>NUCLEOTIDE SEQUENCE [LARGE SCALE GENOMIC DNA]</scope>
    <source>
        <strain evidence="2 3">IBT 11181</strain>
    </source>
</reference>
<dbReference type="OrthoDB" id="2138648at2759"/>
<protein>
    <recommendedName>
        <fullName evidence="1">Hypervirulence associated protein TUDOR domain-containing protein</fullName>
    </recommendedName>
</protein>
<evidence type="ECO:0000313" key="3">
    <source>
        <dbReference type="Proteomes" id="UP000214365"/>
    </source>
</evidence>
<dbReference type="GeneID" id="31007487"/>
<organism evidence="2 3">
    <name type="scientific">Talaromyces atroroseus</name>
    <dbReference type="NCBI Taxonomy" id="1441469"/>
    <lineage>
        <taxon>Eukaryota</taxon>
        <taxon>Fungi</taxon>
        <taxon>Dikarya</taxon>
        <taxon>Ascomycota</taxon>
        <taxon>Pezizomycotina</taxon>
        <taxon>Eurotiomycetes</taxon>
        <taxon>Eurotiomycetidae</taxon>
        <taxon>Eurotiales</taxon>
        <taxon>Trichocomaceae</taxon>
        <taxon>Talaromyces</taxon>
        <taxon>Talaromyces sect. Trachyspermi</taxon>
    </lineage>
</organism>
<sequence length="257" mass="28455">MAEIRDKHGNTIHRGDHVYTKIRGGRHEGEVEKIVMTQAEAEEEDVKNPPKVLFHDQRGKRVAHNPETLEKGRYHGAKKAKACGMSDLGHIVAGSVTISSYPTESADTWIHMASCGSLTSIMEESLSATDLDKPLTNPVWGGLNPVRFWKAINSALPVPLKKNSVTGWQDKMQARLVELGQKHPMFAVQGYLDDDDEAILSGERTDATADLRSNRMNEVEVAVVSNVKYLLDVDYFSQDGPSEGRQTERSLTSNESV</sequence>
<name>A0A225A7S5_TALAT</name>
<dbReference type="STRING" id="1441469.A0A225A7S5"/>
<gene>
    <name evidence="2" type="ORF">UA08_07731</name>
</gene>
<dbReference type="EMBL" id="LFMY01000013">
    <property type="protein sequence ID" value="OKL56741.1"/>
    <property type="molecule type" value="Genomic_DNA"/>
</dbReference>
<comment type="caution">
    <text evidence="2">The sequence shown here is derived from an EMBL/GenBank/DDBJ whole genome shotgun (WGS) entry which is preliminary data.</text>
</comment>